<accession>A0A819BEA2</accession>
<evidence type="ECO:0000313" key="2">
    <source>
        <dbReference type="EMBL" id="CAF3799876.1"/>
    </source>
</evidence>
<gene>
    <name evidence="2" type="ORF">OXD698_LOCUS18188</name>
</gene>
<reference evidence="2" key="1">
    <citation type="submission" date="2021-02" db="EMBL/GenBank/DDBJ databases">
        <authorList>
            <person name="Nowell W R."/>
        </authorList>
    </citation>
    <scope>NUCLEOTIDE SEQUENCE</scope>
</reference>
<evidence type="ECO:0000313" key="3">
    <source>
        <dbReference type="Proteomes" id="UP000663844"/>
    </source>
</evidence>
<dbReference type="AlphaFoldDB" id="A0A819BEA2"/>
<feature type="region of interest" description="Disordered" evidence="1">
    <location>
        <begin position="88"/>
        <end position="113"/>
    </location>
</feature>
<name>A0A819BEA2_9BILA</name>
<evidence type="ECO:0000256" key="1">
    <source>
        <dbReference type="SAM" id="MobiDB-lite"/>
    </source>
</evidence>
<dbReference type="Proteomes" id="UP000663844">
    <property type="component" value="Unassembled WGS sequence"/>
</dbReference>
<comment type="caution">
    <text evidence="2">The sequence shown here is derived from an EMBL/GenBank/DDBJ whole genome shotgun (WGS) entry which is preliminary data.</text>
</comment>
<feature type="compositionally biased region" description="Basic and acidic residues" evidence="1">
    <location>
        <begin position="98"/>
        <end position="113"/>
    </location>
</feature>
<protein>
    <submittedName>
        <fullName evidence="2">Uncharacterized protein</fullName>
    </submittedName>
</protein>
<organism evidence="2 3">
    <name type="scientific">Adineta steineri</name>
    <dbReference type="NCBI Taxonomy" id="433720"/>
    <lineage>
        <taxon>Eukaryota</taxon>
        <taxon>Metazoa</taxon>
        <taxon>Spiralia</taxon>
        <taxon>Gnathifera</taxon>
        <taxon>Rotifera</taxon>
        <taxon>Eurotatoria</taxon>
        <taxon>Bdelloidea</taxon>
        <taxon>Adinetida</taxon>
        <taxon>Adinetidae</taxon>
        <taxon>Adineta</taxon>
    </lineage>
</organism>
<dbReference type="EMBL" id="CAJOAZ010001331">
    <property type="protein sequence ID" value="CAF3799876.1"/>
    <property type="molecule type" value="Genomic_DNA"/>
</dbReference>
<feature type="compositionally biased region" description="Basic and acidic residues" evidence="1">
    <location>
        <begin position="39"/>
        <end position="48"/>
    </location>
</feature>
<feature type="region of interest" description="Disordered" evidence="1">
    <location>
        <begin position="1"/>
        <end position="71"/>
    </location>
</feature>
<sequence length="113" mass="13011">MPLKPILSNQFKTERQRSQNSDIELTEELHRTSINRNHSSPDIHEQSDRIPPLMTSNTPVYVTEDRHRARRRSSVQILDIKLIQSLSNQSTSLPVGDNDSRVAENKSDDFCEL</sequence>
<proteinExistence type="predicted"/>